<dbReference type="PANTHER" id="PTHR11926">
    <property type="entry name" value="GLUCOSYL/GLUCURONOSYL TRANSFERASES"/>
    <property type="match status" value="1"/>
</dbReference>
<comment type="similarity">
    <text evidence="1 3">Belongs to the UDP-glycosyltransferase family.</text>
</comment>
<keyword evidence="3" id="KW-0328">Glycosyltransferase</keyword>
<comment type="caution">
    <text evidence="6">The sequence shown here is derived from an EMBL/GenBank/DDBJ whole genome shotgun (WGS) entry which is preliminary data.</text>
</comment>
<dbReference type="Proteomes" id="UP001418222">
    <property type="component" value="Unassembled WGS sequence"/>
</dbReference>
<evidence type="ECO:0000256" key="3">
    <source>
        <dbReference type="RuleBase" id="RU003718"/>
    </source>
</evidence>
<keyword evidence="7" id="KW-1185">Reference proteome</keyword>
<dbReference type="EMBL" id="JBBWWQ010000010">
    <property type="protein sequence ID" value="KAK8936994.1"/>
    <property type="molecule type" value="Genomic_DNA"/>
</dbReference>
<protein>
    <recommendedName>
        <fullName evidence="4">Glycosyltransferase</fullName>
        <ecNumber evidence="4">2.4.1.-</ecNumber>
    </recommendedName>
</protein>
<sequence>MIVQQEETICVATASYSYTLSEHTYLRPSCKTILMEPPPPPPPPPHFLVVTFPAQGHLNPALHLAKRLASSTDARVTFSTGIAAHRRMFPSISSDSQVIDGGITYIPFSDGSSSSAHNPNVDGDLRSFVSEIKRLGSPHLASILRDLNISGHPVTCVIYTIMLQWAGDVAFDLGIPTALYWIQAATVLCIYHHFFNGLEPLIAAHGRDPSFPIAFPSLPVLQIRDLPTFLTITTPDEPFFDILLALRHVFDALSRRRRAGERPAVLVNSFDELEPEALASMAEHMDLVSVGPVMPGEAESATADMFDQNEKEYMEWLDEQEEGSVVYAAFGSVHKLSREEIEEIGKGLRESQRPYLWVVRKDSRFEGVELEQGKKKKKKQGMVVEWCSQLKVLAHGAVGCFVTHGGWNSTVEGLVLGVPAVAMPKWSDQGTNAWLMERVWGTAVRAEEGGDGKVSAGELRRCLEIVMGEGERGAEIRRRAEMWKEKARKAIGDGGSSARNLKAFGSTSK</sequence>
<dbReference type="SUPFAM" id="SSF53756">
    <property type="entry name" value="UDP-Glycosyltransferase/glycogen phosphorylase"/>
    <property type="match status" value="1"/>
</dbReference>
<keyword evidence="2 3" id="KW-0808">Transferase</keyword>
<proteinExistence type="inferred from homology"/>
<dbReference type="Pfam" id="PF00201">
    <property type="entry name" value="UDPGT"/>
    <property type="match status" value="1"/>
</dbReference>
<dbReference type="CDD" id="cd03784">
    <property type="entry name" value="GT1_Gtf-like"/>
    <property type="match status" value="1"/>
</dbReference>
<organism evidence="6 7">
    <name type="scientific">Platanthera zijinensis</name>
    <dbReference type="NCBI Taxonomy" id="2320716"/>
    <lineage>
        <taxon>Eukaryota</taxon>
        <taxon>Viridiplantae</taxon>
        <taxon>Streptophyta</taxon>
        <taxon>Embryophyta</taxon>
        <taxon>Tracheophyta</taxon>
        <taxon>Spermatophyta</taxon>
        <taxon>Magnoliopsida</taxon>
        <taxon>Liliopsida</taxon>
        <taxon>Asparagales</taxon>
        <taxon>Orchidaceae</taxon>
        <taxon>Orchidoideae</taxon>
        <taxon>Orchideae</taxon>
        <taxon>Orchidinae</taxon>
        <taxon>Platanthera</taxon>
    </lineage>
</organism>
<evidence type="ECO:0000256" key="5">
    <source>
        <dbReference type="SAM" id="MobiDB-lite"/>
    </source>
</evidence>
<dbReference type="PROSITE" id="PS00375">
    <property type="entry name" value="UDPGT"/>
    <property type="match status" value="1"/>
</dbReference>
<accession>A0AAP0BFB1</accession>
<dbReference type="EC" id="2.4.1.-" evidence="4"/>
<evidence type="ECO:0000256" key="2">
    <source>
        <dbReference type="ARBA" id="ARBA00022679"/>
    </source>
</evidence>
<dbReference type="FunFam" id="3.40.50.2000:FF:000019">
    <property type="entry name" value="Glycosyltransferase"/>
    <property type="match status" value="1"/>
</dbReference>
<dbReference type="GO" id="GO:0080043">
    <property type="term" value="F:quercetin 3-O-glucosyltransferase activity"/>
    <property type="evidence" value="ECO:0007669"/>
    <property type="project" value="TreeGrafter"/>
</dbReference>
<dbReference type="AlphaFoldDB" id="A0AAP0BFB1"/>
<dbReference type="PANTHER" id="PTHR11926:SF1534">
    <property type="entry name" value="GLYCOSYLTRANSFERASE"/>
    <property type="match status" value="1"/>
</dbReference>
<evidence type="ECO:0000313" key="6">
    <source>
        <dbReference type="EMBL" id="KAK8936994.1"/>
    </source>
</evidence>
<dbReference type="InterPro" id="IPR035595">
    <property type="entry name" value="UDP_glycos_trans_CS"/>
</dbReference>
<evidence type="ECO:0000256" key="1">
    <source>
        <dbReference type="ARBA" id="ARBA00009995"/>
    </source>
</evidence>
<gene>
    <name evidence="6" type="primary">UGT75D1</name>
    <name evidence="6" type="ORF">KSP39_PZI011979</name>
</gene>
<dbReference type="InterPro" id="IPR002213">
    <property type="entry name" value="UDP_glucos_trans"/>
</dbReference>
<dbReference type="GO" id="GO:0080044">
    <property type="term" value="F:quercetin 7-O-glucosyltransferase activity"/>
    <property type="evidence" value="ECO:0007669"/>
    <property type="project" value="TreeGrafter"/>
</dbReference>
<name>A0AAP0BFB1_9ASPA</name>
<dbReference type="Gene3D" id="3.40.50.2000">
    <property type="entry name" value="Glycogen Phosphorylase B"/>
    <property type="match status" value="2"/>
</dbReference>
<reference evidence="6 7" key="1">
    <citation type="journal article" date="2022" name="Nat. Plants">
        <title>Genomes of leafy and leafless Platanthera orchids illuminate the evolution of mycoheterotrophy.</title>
        <authorList>
            <person name="Li M.H."/>
            <person name="Liu K.W."/>
            <person name="Li Z."/>
            <person name="Lu H.C."/>
            <person name="Ye Q.L."/>
            <person name="Zhang D."/>
            <person name="Wang J.Y."/>
            <person name="Li Y.F."/>
            <person name="Zhong Z.M."/>
            <person name="Liu X."/>
            <person name="Yu X."/>
            <person name="Liu D.K."/>
            <person name="Tu X.D."/>
            <person name="Liu B."/>
            <person name="Hao Y."/>
            <person name="Liao X.Y."/>
            <person name="Jiang Y.T."/>
            <person name="Sun W.H."/>
            <person name="Chen J."/>
            <person name="Chen Y.Q."/>
            <person name="Ai Y."/>
            <person name="Zhai J.W."/>
            <person name="Wu S.S."/>
            <person name="Zhou Z."/>
            <person name="Hsiao Y.Y."/>
            <person name="Wu W.L."/>
            <person name="Chen Y.Y."/>
            <person name="Lin Y.F."/>
            <person name="Hsu J.L."/>
            <person name="Li C.Y."/>
            <person name="Wang Z.W."/>
            <person name="Zhao X."/>
            <person name="Zhong W.Y."/>
            <person name="Ma X.K."/>
            <person name="Ma L."/>
            <person name="Huang J."/>
            <person name="Chen G.Z."/>
            <person name="Huang M.Z."/>
            <person name="Huang L."/>
            <person name="Peng D.H."/>
            <person name="Luo Y.B."/>
            <person name="Zou S.Q."/>
            <person name="Chen S.P."/>
            <person name="Lan S."/>
            <person name="Tsai W.C."/>
            <person name="Van de Peer Y."/>
            <person name="Liu Z.J."/>
        </authorList>
    </citation>
    <scope>NUCLEOTIDE SEQUENCE [LARGE SCALE GENOMIC DNA]</scope>
    <source>
        <strain evidence="6">Lor287</strain>
    </source>
</reference>
<evidence type="ECO:0000256" key="4">
    <source>
        <dbReference type="RuleBase" id="RU362057"/>
    </source>
</evidence>
<feature type="region of interest" description="Disordered" evidence="5">
    <location>
        <begin position="489"/>
        <end position="509"/>
    </location>
</feature>
<evidence type="ECO:0000313" key="7">
    <source>
        <dbReference type="Proteomes" id="UP001418222"/>
    </source>
</evidence>